<keyword evidence="2" id="KW-0472">Membrane</keyword>
<dbReference type="AlphaFoldDB" id="A0A914M5K3"/>
<evidence type="ECO:0000256" key="1">
    <source>
        <dbReference type="ARBA" id="ARBA00010271"/>
    </source>
</evidence>
<dbReference type="InterPro" id="IPR040911">
    <property type="entry name" value="Exostosin_GT47"/>
</dbReference>
<keyword evidence="2" id="KW-1133">Transmembrane helix</keyword>
<reference evidence="5" key="1">
    <citation type="submission" date="2022-11" db="UniProtKB">
        <authorList>
            <consortium name="WormBaseParasite"/>
        </authorList>
    </citation>
    <scope>IDENTIFICATION</scope>
</reference>
<sequence length="487" mass="57997">MKFLTLLTVLSYRCLEVLVFLLFLFLYFFLLSILPVLSFFNFSSYKGTFYRTFYSLIAKNFFFVFLPTHQIKKFFWFFKFRFSIKILFYILCIIFNIFFLFILSFFNFQPKSVFQQNYKPRFEVNKLGKSEKCSFANCFNFTKCLDTNLRIYIYPDLPYSPQSKIYSDILTVVRRSVYFTEDASEACLFILSVDTIDRDRLSEDYVKDLNSLISSLPKNVWNNGLNHLIFNFYSGTFPSYSSNDLGFNPGKAMIAWTSSSRQHFRTDFDISIPLFHKEHPLLSNEKVGQNSTEVQHHDKYLASFKGKRYVYGIGSETRDILHYLHNNNSVIIASTCRHNSDWKKYEDERCEEDNAQYDRWDYNQLMENSTFCLIPRGRRLGSFRFLESLKHSCIPVVFSDDWVLPFEDFIDWSQVSISGNEKNILFIYDYLSNIPKERILKMRHSTQLIYQKYFASIERIVLTSIEQVFGRIRRHVGLPSQQNWFCY</sequence>
<evidence type="ECO:0000256" key="2">
    <source>
        <dbReference type="SAM" id="Phobius"/>
    </source>
</evidence>
<dbReference type="GO" id="GO:0015012">
    <property type="term" value="P:heparan sulfate proteoglycan biosynthetic process"/>
    <property type="evidence" value="ECO:0007669"/>
    <property type="project" value="UniProtKB-ARBA"/>
</dbReference>
<comment type="similarity">
    <text evidence="1">Belongs to the glycosyltransferase 47 family.</text>
</comment>
<feature type="transmembrane region" description="Helical" evidence="2">
    <location>
        <begin position="86"/>
        <end position="106"/>
    </location>
</feature>
<name>A0A914M5K3_MELIC</name>
<keyword evidence="2" id="KW-0812">Transmembrane</keyword>
<dbReference type="GO" id="GO:0005794">
    <property type="term" value="C:Golgi apparatus"/>
    <property type="evidence" value="ECO:0007669"/>
    <property type="project" value="TreeGrafter"/>
</dbReference>
<protein>
    <submittedName>
        <fullName evidence="5">Exostosin GT47 domain-containing protein</fullName>
    </submittedName>
</protein>
<dbReference type="GO" id="GO:0015020">
    <property type="term" value="F:glucuronosyltransferase activity"/>
    <property type="evidence" value="ECO:0007669"/>
    <property type="project" value="TreeGrafter"/>
</dbReference>
<evidence type="ECO:0000313" key="4">
    <source>
        <dbReference type="Proteomes" id="UP000887563"/>
    </source>
</evidence>
<evidence type="ECO:0000259" key="3">
    <source>
        <dbReference type="Pfam" id="PF03016"/>
    </source>
</evidence>
<feature type="transmembrane region" description="Helical" evidence="2">
    <location>
        <begin position="49"/>
        <end position="66"/>
    </location>
</feature>
<dbReference type="Pfam" id="PF03016">
    <property type="entry name" value="Exostosin_GT47"/>
    <property type="match status" value="1"/>
</dbReference>
<proteinExistence type="inferred from homology"/>
<keyword evidence="4" id="KW-1185">Reference proteome</keyword>
<dbReference type="InterPro" id="IPR004263">
    <property type="entry name" value="Exostosin"/>
</dbReference>
<dbReference type="GO" id="GO:0008375">
    <property type="term" value="F:acetylglucosaminyltransferase activity"/>
    <property type="evidence" value="ECO:0007669"/>
    <property type="project" value="TreeGrafter"/>
</dbReference>
<feature type="domain" description="Exostosin GT47" evidence="3">
    <location>
        <begin position="147"/>
        <end position="428"/>
    </location>
</feature>
<dbReference type="PANTHER" id="PTHR11062:SF129">
    <property type="entry name" value="EXOSTOSIN-1"/>
    <property type="match status" value="1"/>
</dbReference>
<dbReference type="WBParaSite" id="Minc3s01191g21565">
    <property type="protein sequence ID" value="Minc3s01191g21565"/>
    <property type="gene ID" value="Minc3s01191g21565"/>
</dbReference>
<evidence type="ECO:0000313" key="5">
    <source>
        <dbReference type="WBParaSite" id="Minc3s01191g21565"/>
    </source>
</evidence>
<accession>A0A914M5K3</accession>
<dbReference type="Proteomes" id="UP000887563">
    <property type="component" value="Unplaced"/>
</dbReference>
<dbReference type="PANTHER" id="PTHR11062">
    <property type="entry name" value="EXOSTOSIN HEPARAN SULFATE GLYCOSYLTRANSFERASE -RELATED"/>
    <property type="match status" value="1"/>
</dbReference>
<feature type="transmembrane region" description="Helical" evidence="2">
    <location>
        <begin position="12"/>
        <end position="37"/>
    </location>
</feature>
<organism evidence="4 5">
    <name type="scientific">Meloidogyne incognita</name>
    <name type="common">Southern root-knot nematode worm</name>
    <name type="synonym">Oxyuris incognita</name>
    <dbReference type="NCBI Taxonomy" id="6306"/>
    <lineage>
        <taxon>Eukaryota</taxon>
        <taxon>Metazoa</taxon>
        <taxon>Ecdysozoa</taxon>
        <taxon>Nematoda</taxon>
        <taxon>Chromadorea</taxon>
        <taxon>Rhabditida</taxon>
        <taxon>Tylenchina</taxon>
        <taxon>Tylenchomorpha</taxon>
        <taxon>Tylenchoidea</taxon>
        <taxon>Meloidogynidae</taxon>
        <taxon>Meloidogyninae</taxon>
        <taxon>Meloidogyne</taxon>
        <taxon>Meloidogyne incognita group</taxon>
    </lineage>
</organism>